<organism evidence="2 3">
    <name type="scientific">Negadavirga shengliensis</name>
    <dbReference type="NCBI Taxonomy" id="1389218"/>
    <lineage>
        <taxon>Bacteria</taxon>
        <taxon>Pseudomonadati</taxon>
        <taxon>Bacteroidota</taxon>
        <taxon>Cytophagia</taxon>
        <taxon>Cytophagales</taxon>
        <taxon>Cyclobacteriaceae</taxon>
        <taxon>Negadavirga</taxon>
    </lineage>
</organism>
<feature type="transmembrane region" description="Helical" evidence="1">
    <location>
        <begin position="83"/>
        <end position="109"/>
    </location>
</feature>
<evidence type="ECO:0000313" key="3">
    <source>
        <dbReference type="Proteomes" id="UP001595818"/>
    </source>
</evidence>
<reference evidence="3" key="1">
    <citation type="journal article" date="2019" name="Int. J. Syst. Evol. Microbiol.">
        <title>The Global Catalogue of Microorganisms (GCM) 10K type strain sequencing project: providing services to taxonomists for standard genome sequencing and annotation.</title>
        <authorList>
            <consortium name="The Broad Institute Genomics Platform"/>
            <consortium name="The Broad Institute Genome Sequencing Center for Infectious Disease"/>
            <person name="Wu L."/>
            <person name="Ma J."/>
        </authorList>
    </citation>
    <scope>NUCLEOTIDE SEQUENCE [LARGE SCALE GENOMIC DNA]</scope>
    <source>
        <strain evidence="3">CGMCC 4.7466</strain>
    </source>
</reference>
<dbReference type="RefSeq" id="WP_377065127.1">
    <property type="nucleotide sequence ID" value="NZ_JBHSJJ010000006.1"/>
</dbReference>
<proteinExistence type="predicted"/>
<keyword evidence="3" id="KW-1185">Reference proteome</keyword>
<feature type="transmembrane region" description="Helical" evidence="1">
    <location>
        <begin position="121"/>
        <end position="145"/>
    </location>
</feature>
<keyword evidence="1" id="KW-0472">Membrane</keyword>
<name>A0ABV9T290_9BACT</name>
<comment type="caution">
    <text evidence="2">The sequence shown here is derived from an EMBL/GenBank/DDBJ whole genome shotgun (WGS) entry which is preliminary data.</text>
</comment>
<evidence type="ECO:0000313" key="2">
    <source>
        <dbReference type="EMBL" id="MFC4872597.1"/>
    </source>
</evidence>
<feature type="transmembrane region" description="Helical" evidence="1">
    <location>
        <begin position="166"/>
        <end position="184"/>
    </location>
</feature>
<feature type="transmembrane region" description="Helical" evidence="1">
    <location>
        <begin position="51"/>
        <end position="71"/>
    </location>
</feature>
<feature type="transmembrane region" description="Helical" evidence="1">
    <location>
        <begin position="18"/>
        <end position="39"/>
    </location>
</feature>
<keyword evidence="1" id="KW-0812">Transmembrane</keyword>
<dbReference type="InterPro" id="IPR043742">
    <property type="entry name" value="DUF5687"/>
</dbReference>
<keyword evidence="1" id="KW-1133">Transmembrane helix</keyword>
<dbReference type="Proteomes" id="UP001595818">
    <property type="component" value="Unassembled WGS sequence"/>
</dbReference>
<dbReference type="EMBL" id="JBHSJJ010000006">
    <property type="protein sequence ID" value="MFC4872597.1"/>
    <property type="molecule type" value="Genomic_DNA"/>
</dbReference>
<dbReference type="Pfam" id="PF18940">
    <property type="entry name" value="DUF5687"/>
    <property type="match status" value="1"/>
</dbReference>
<protein>
    <submittedName>
        <fullName evidence="2">DUF5687 family protein</fullName>
    </submittedName>
</protein>
<sequence>MNMLIYELYLLRRNKLTWFYLLGSVLGSLVCGLILFSMKEAGMPVSLYGDMMAFFALGAPIYIYSIYAFSWESSFLRTALKDSGYLISLVTTKLHFNFIVSGILFLLWGTVFYCFLELSSWIPLFIAFVYTITVGKALTLFLTSFRVKRVDLFEDRFGIIRQPPSHIFIVLVNILAYLLITYLYRFYGHSLLSMSALVSFGLAFWLFLKPFMVKKIILNLKNASYAYHSQP</sequence>
<accession>A0ABV9T290</accession>
<evidence type="ECO:0000256" key="1">
    <source>
        <dbReference type="SAM" id="Phobius"/>
    </source>
</evidence>
<gene>
    <name evidence="2" type="ORF">ACFPFU_12950</name>
</gene>
<feature type="transmembrane region" description="Helical" evidence="1">
    <location>
        <begin position="190"/>
        <end position="208"/>
    </location>
</feature>